<dbReference type="EnsemblMetazoa" id="XM_022807931">
    <property type="protein sequence ID" value="XP_022663666"/>
    <property type="gene ID" value="LOC111251393"/>
</dbReference>
<keyword evidence="3" id="KW-1185">Reference proteome</keyword>
<reference evidence="2" key="1">
    <citation type="submission" date="2021-01" db="UniProtKB">
        <authorList>
            <consortium name="EnsemblMetazoa"/>
        </authorList>
    </citation>
    <scope>IDENTIFICATION</scope>
</reference>
<dbReference type="Proteomes" id="UP000594260">
    <property type="component" value="Unplaced"/>
</dbReference>
<feature type="chain" id="PRO_5029802033" evidence="1">
    <location>
        <begin position="22"/>
        <end position="115"/>
    </location>
</feature>
<dbReference type="InParanoid" id="A0A7M7K9Q9"/>
<sequence>MKTVATAVCIILAFCLGGALSEGGGSSTENVQDWMYPDELLQRARALLEAQGRGNGARLYTVPQESGPLAFLKRGVMMGVDLPDFIMSSQQGQGGVGTKNIQNLKQRLFQSGRRR</sequence>
<evidence type="ECO:0000313" key="2">
    <source>
        <dbReference type="EnsemblMetazoa" id="XP_022663666"/>
    </source>
</evidence>
<dbReference type="KEGG" id="vde:111251393"/>
<protein>
    <submittedName>
        <fullName evidence="2">Uncharacterized protein</fullName>
    </submittedName>
</protein>
<evidence type="ECO:0000313" key="3">
    <source>
        <dbReference type="Proteomes" id="UP000594260"/>
    </source>
</evidence>
<organism evidence="2 3">
    <name type="scientific">Varroa destructor</name>
    <name type="common">Honeybee mite</name>
    <dbReference type="NCBI Taxonomy" id="109461"/>
    <lineage>
        <taxon>Eukaryota</taxon>
        <taxon>Metazoa</taxon>
        <taxon>Ecdysozoa</taxon>
        <taxon>Arthropoda</taxon>
        <taxon>Chelicerata</taxon>
        <taxon>Arachnida</taxon>
        <taxon>Acari</taxon>
        <taxon>Parasitiformes</taxon>
        <taxon>Mesostigmata</taxon>
        <taxon>Gamasina</taxon>
        <taxon>Dermanyssoidea</taxon>
        <taxon>Varroidae</taxon>
        <taxon>Varroa</taxon>
    </lineage>
</organism>
<dbReference type="OrthoDB" id="6503821at2759"/>
<dbReference type="AlphaFoldDB" id="A0A7M7K9Q9"/>
<evidence type="ECO:0000256" key="1">
    <source>
        <dbReference type="SAM" id="SignalP"/>
    </source>
</evidence>
<feature type="signal peptide" evidence="1">
    <location>
        <begin position="1"/>
        <end position="21"/>
    </location>
</feature>
<proteinExistence type="predicted"/>
<keyword evidence="1" id="KW-0732">Signal</keyword>
<accession>A0A7M7K9Q9</accession>
<dbReference type="RefSeq" id="XP_022663666.1">
    <property type="nucleotide sequence ID" value="XM_022807931.1"/>
</dbReference>
<name>A0A7M7K9Q9_VARDE</name>
<dbReference type="GeneID" id="111251393"/>